<protein>
    <recommendedName>
        <fullName evidence="5">FAD-binding domain-containing protein</fullName>
    </recommendedName>
</protein>
<dbReference type="PANTHER" id="PTHR46496:SF1">
    <property type="entry name" value="ZEAXANTHIN EPOXIDASE, CHLOROPLASTIC"/>
    <property type="match status" value="1"/>
</dbReference>
<dbReference type="GO" id="GO:0071949">
    <property type="term" value="F:FAD binding"/>
    <property type="evidence" value="ECO:0007669"/>
    <property type="project" value="InterPro"/>
</dbReference>
<evidence type="ECO:0000256" key="4">
    <source>
        <dbReference type="ARBA" id="ARBA00023002"/>
    </source>
</evidence>
<accession>A0A162YAE4</accession>
<dbReference type="InterPro" id="IPR036188">
    <property type="entry name" value="FAD/NAD-bd_sf"/>
</dbReference>
<dbReference type="Pfam" id="PF01494">
    <property type="entry name" value="FAD_binding_3"/>
    <property type="match status" value="1"/>
</dbReference>
<evidence type="ECO:0000313" key="7">
    <source>
        <dbReference type="Proteomes" id="UP000076715"/>
    </source>
</evidence>
<keyword evidence="7" id="KW-1185">Reference proteome</keyword>
<reference evidence="6 7" key="1">
    <citation type="submission" date="2016-01" db="EMBL/GenBank/DDBJ databases">
        <title>The draft genome sequence of Aquimarina sp. RZW4-3-2.</title>
        <authorList>
            <person name="Wang Y."/>
        </authorList>
    </citation>
    <scope>NUCLEOTIDE SEQUENCE [LARGE SCALE GENOMIC DNA]</scope>
    <source>
        <strain evidence="6 7">RZW4-3-2</strain>
    </source>
</reference>
<dbReference type="InterPro" id="IPR002938">
    <property type="entry name" value="FAD-bd"/>
</dbReference>
<gene>
    <name evidence="6" type="ORF">AWE51_10695</name>
</gene>
<dbReference type="RefSeq" id="WP_066316612.1">
    <property type="nucleotide sequence ID" value="NZ_LQRT01000035.1"/>
</dbReference>
<dbReference type="OrthoDB" id="9766816at2"/>
<dbReference type="GO" id="GO:0016491">
    <property type="term" value="F:oxidoreductase activity"/>
    <property type="evidence" value="ECO:0007669"/>
    <property type="project" value="UniProtKB-KW"/>
</dbReference>
<comment type="caution">
    <text evidence="6">The sequence shown here is derived from an EMBL/GenBank/DDBJ whole genome shotgun (WGS) entry which is preliminary data.</text>
</comment>
<dbReference type="EMBL" id="LQRT01000035">
    <property type="protein sequence ID" value="KZS39027.1"/>
    <property type="molecule type" value="Genomic_DNA"/>
</dbReference>
<keyword evidence="3" id="KW-0274">FAD</keyword>
<comment type="cofactor">
    <cofactor evidence="1">
        <name>FAD</name>
        <dbReference type="ChEBI" id="CHEBI:57692"/>
    </cofactor>
</comment>
<evidence type="ECO:0000256" key="3">
    <source>
        <dbReference type="ARBA" id="ARBA00022827"/>
    </source>
</evidence>
<sequence>MTENIAIIGGGIGGLVTALSLDKLNIPYTLYERAASLEAVGAGIWLSPNALQVLQWINPTLLQEIQNAGNTLNRILVADHKFNPISDSNQDFVQGKFGFTTMAIHRGELQEILYKYVQQENIELGKEFKEYAQDSEKSIRLYFIDGSHVNTNAIIGADGIKSKIRKQLFPNSKLRYSGQTCWRGISNYDLDPLLESVGFTLWGEKLQFGVSKISNGKVYWFAVKMSQPNLTDDEKDRKVMLTNMFSEYPPLVTYLIKNTPNEKIFRDDLSDLELLNKWNLGNICLIGDAAHSMTPDLGQGGAQAIEDAFYLSNFIKKTKKLDTAFDKFYNYRKAKVEKLVKQSRLTSKISITNRFLEIIRNFILKKTPQSYIKKQMLELYKLDKTIANNI</sequence>
<proteinExistence type="predicted"/>
<evidence type="ECO:0000256" key="2">
    <source>
        <dbReference type="ARBA" id="ARBA00022630"/>
    </source>
</evidence>
<evidence type="ECO:0000259" key="5">
    <source>
        <dbReference type="Pfam" id="PF01494"/>
    </source>
</evidence>
<feature type="domain" description="FAD-binding" evidence="5">
    <location>
        <begin position="5"/>
        <end position="317"/>
    </location>
</feature>
<keyword evidence="4" id="KW-0560">Oxidoreductase</keyword>
<name>A0A162YAE4_9FLAO</name>
<dbReference type="Gene3D" id="3.50.50.60">
    <property type="entry name" value="FAD/NAD(P)-binding domain"/>
    <property type="match status" value="1"/>
</dbReference>
<evidence type="ECO:0000256" key="1">
    <source>
        <dbReference type="ARBA" id="ARBA00001974"/>
    </source>
</evidence>
<dbReference type="PANTHER" id="PTHR46496">
    <property type="match status" value="1"/>
</dbReference>
<keyword evidence="2" id="KW-0285">Flavoprotein</keyword>
<organism evidence="6 7">
    <name type="scientific">Aquimarina aggregata</name>
    <dbReference type="NCBI Taxonomy" id="1642818"/>
    <lineage>
        <taxon>Bacteria</taxon>
        <taxon>Pseudomonadati</taxon>
        <taxon>Bacteroidota</taxon>
        <taxon>Flavobacteriia</taxon>
        <taxon>Flavobacteriales</taxon>
        <taxon>Flavobacteriaceae</taxon>
        <taxon>Aquimarina</taxon>
    </lineage>
</organism>
<evidence type="ECO:0000313" key="6">
    <source>
        <dbReference type="EMBL" id="KZS39027.1"/>
    </source>
</evidence>
<dbReference type="STRING" id="1642818.AWE51_10695"/>
<dbReference type="AlphaFoldDB" id="A0A162YAE4"/>
<dbReference type="PRINTS" id="PR00420">
    <property type="entry name" value="RNGMNOXGNASE"/>
</dbReference>
<dbReference type="Proteomes" id="UP000076715">
    <property type="component" value="Unassembled WGS sequence"/>
</dbReference>
<dbReference type="SUPFAM" id="SSF51905">
    <property type="entry name" value="FAD/NAD(P)-binding domain"/>
    <property type="match status" value="1"/>
</dbReference>